<keyword evidence="9 11" id="KW-0234">DNA repair</keyword>
<comment type="cofactor">
    <cofactor evidence="11">
        <name>Mg(2+)</name>
        <dbReference type="ChEBI" id="CHEBI:18420"/>
    </cofactor>
    <cofactor evidence="11">
        <name>Mn(2+)</name>
        <dbReference type="ChEBI" id="CHEBI:29035"/>
    </cofactor>
</comment>
<comment type="catalytic activity">
    <reaction evidence="10 11">
        <text>NAD(+) + (deoxyribonucleotide)n-3'-hydroxyl + 5'-phospho-(deoxyribonucleotide)m = (deoxyribonucleotide)n+m + AMP + beta-nicotinamide D-nucleotide.</text>
        <dbReference type="EC" id="6.5.1.2"/>
    </reaction>
</comment>
<feature type="binding site" evidence="11">
    <location>
        <position position="113"/>
    </location>
    <ligand>
        <name>NAD(+)</name>
        <dbReference type="ChEBI" id="CHEBI:57540"/>
    </ligand>
</feature>
<name>A0A6C1FAY2_BUCUN</name>
<feature type="binding site" evidence="11">
    <location>
        <position position="409"/>
    </location>
    <ligand>
        <name>Zn(2+)</name>
        <dbReference type="ChEBI" id="CHEBI:29105"/>
    </ligand>
</feature>
<feature type="binding site" evidence="11">
    <location>
        <begin position="81"/>
        <end position="82"/>
    </location>
    <ligand>
        <name>NAD(+)</name>
        <dbReference type="ChEBI" id="CHEBI:57540"/>
    </ligand>
</feature>
<dbReference type="SUPFAM" id="SSF52113">
    <property type="entry name" value="BRCT domain"/>
    <property type="match status" value="1"/>
</dbReference>
<dbReference type="NCBIfam" id="NF005932">
    <property type="entry name" value="PRK07956.1"/>
    <property type="match status" value="1"/>
</dbReference>
<evidence type="ECO:0000313" key="14">
    <source>
        <dbReference type="Proteomes" id="UP000502958"/>
    </source>
</evidence>
<dbReference type="InterPro" id="IPR036420">
    <property type="entry name" value="BRCT_dom_sf"/>
</dbReference>
<evidence type="ECO:0000256" key="9">
    <source>
        <dbReference type="ARBA" id="ARBA00023204"/>
    </source>
</evidence>
<keyword evidence="7 11" id="KW-0460">Magnesium</keyword>
<evidence type="ECO:0000256" key="6">
    <source>
        <dbReference type="ARBA" id="ARBA00022833"/>
    </source>
</evidence>
<evidence type="ECO:0000256" key="4">
    <source>
        <dbReference type="ARBA" id="ARBA00022723"/>
    </source>
</evidence>
<accession>A0A6C1FAY2</accession>
<dbReference type="HAMAP" id="MF_01588">
    <property type="entry name" value="DNA_ligase_A"/>
    <property type="match status" value="1"/>
</dbReference>
<reference evidence="13 14" key="1">
    <citation type="submission" date="2020-01" db="EMBL/GenBank/DDBJ databases">
        <title>Complete genome of Buchnera aphidicola isolated from Chaitophorus populeti.</title>
        <authorList>
            <person name="Park J."/>
            <person name="Xi H."/>
        </authorList>
    </citation>
    <scope>NUCLEOTIDE SEQUENCE [LARGE SCALE GENOMIC DNA]</scope>
    <source>
        <strain evidence="13 14">UsonBac</strain>
    </source>
</reference>
<evidence type="ECO:0000256" key="8">
    <source>
        <dbReference type="ARBA" id="ARBA00023027"/>
    </source>
</evidence>
<evidence type="ECO:0000256" key="7">
    <source>
        <dbReference type="ARBA" id="ARBA00022842"/>
    </source>
</evidence>
<dbReference type="InterPro" id="IPR018239">
    <property type="entry name" value="DNA_ligase_AS"/>
</dbReference>
<dbReference type="Gene3D" id="1.10.287.610">
    <property type="entry name" value="Helix hairpin bin"/>
    <property type="match status" value="1"/>
</dbReference>
<feature type="binding site" evidence="11">
    <location>
        <position position="136"/>
    </location>
    <ligand>
        <name>NAD(+)</name>
        <dbReference type="ChEBI" id="CHEBI:57540"/>
    </ligand>
</feature>
<feature type="binding site" evidence="11">
    <location>
        <position position="173"/>
    </location>
    <ligand>
        <name>NAD(+)</name>
        <dbReference type="ChEBI" id="CHEBI:57540"/>
    </ligand>
</feature>
<feature type="binding site" evidence="11">
    <location>
        <position position="433"/>
    </location>
    <ligand>
        <name>Zn(2+)</name>
        <dbReference type="ChEBI" id="CHEBI:29105"/>
    </ligand>
</feature>
<keyword evidence="2 11" id="KW-0436">Ligase</keyword>
<dbReference type="Pfam" id="PF01653">
    <property type="entry name" value="DNA_ligase_aden"/>
    <property type="match status" value="1"/>
</dbReference>
<dbReference type="PIRSF" id="PIRSF001604">
    <property type="entry name" value="LigA"/>
    <property type="match status" value="1"/>
</dbReference>
<feature type="binding site" evidence="11">
    <location>
        <begin position="32"/>
        <end position="36"/>
    </location>
    <ligand>
        <name>NAD(+)</name>
        <dbReference type="ChEBI" id="CHEBI:57540"/>
    </ligand>
</feature>
<dbReference type="Proteomes" id="UP000502958">
    <property type="component" value="Chromosome"/>
</dbReference>
<dbReference type="NCBIfam" id="TIGR00575">
    <property type="entry name" value="dnlj"/>
    <property type="match status" value="1"/>
</dbReference>
<feature type="binding site" evidence="11">
    <location>
        <position position="291"/>
    </location>
    <ligand>
        <name>NAD(+)</name>
        <dbReference type="ChEBI" id="CHEBI:57540"/>
    </ligand>
</feature>
<keyword evidence="6 11" id="KW-0862">Zinc</keyword>
<dbReference type="SMART" id="SM00292">
    <property type="entry name" value="BRCT"/>
    <property type="match status" value="1"/>
</dbReference>
<dbReference type="Pfam" id="PF03120">
    <property type="entry name" value="OB_DNA_ligase"/>
    <property type="match status" value="1"/>
</dbReference>
<dbReference type="CDD" id="cd00114">
    <property type="entry name" value="LIGANc"/>
    <property type="match status" value="1"/>
</dbReference>
<dbReference type="EC" id="6.5.1.2" evidence="11"/>
<dbReference type="SUPFAM" id="SSF47781">
    <property type="entry name" value="RuvA domain 2-like"/>
    <property type="match status" value="1"/>
</dbReference>
<dbReference type="CDD" id="cd17748">
    <property type="entry name" value="BRCT_DNA_ligase_like"/>
    <property type="match status" value="1"/>
</dbReference>
<gene>
    <name evidence="11 13" type="primary">ligA</name>
    <name evidence="13" type="ORF">GUU85_00315</name>
</gene>
<dbReference type="Gene3D" id="3.40.50.10190">
    <property type="entry name" value="BRCT domain"/>
    <property type="match status" value="1"/>
</dbReference>
<dbReference type="SMART" id="SM00278">
    <property type="entry name" value="HhH1"/>
    <property type="match status" value="3"/>
</dbReference>
<keyword evidence="11" id="KW-0464">Manganese</keyword>
<evidence type="ECO:0000256" key="3">
    <source>
        <dbReference type="ARBA" id="ARBA00022705"/>
    </source>
</evidence>
<keyword evidence="3 11" id="KW-0235">DNA replication</keyword>
<dbReference type="InterPro" id="IPR013839">
    <property type="entry name" value="DNAligase_adenylation"/>
</dbReference>
<dbReference type="GO" id="GO:0006260">
    <property type="term" value="P:DNA replication"/>
    <property type="evidence" value="ECO:0007669"/>
    <property type="project" value="UniProtKB-KW"/>
</dbReference>
<dbReference type="Gene3D" id="3.30.470.30">
    <property type="entry name" value="DNA ligase/mRNA capping enzyme"/>
    <property type="match status" value="1"/>
</dbReference>
<comment type="caution">
    <text evidence="11">Lacks conserved residue(s) required for the propagation of feature annotation.</text>
</comment>
<dbReference type="GO" id="GO:0003911">
    <property type="term" value="F:DNA ligase (NAD+) activity"/>
    <property type="evidence" value="ECO:0007669"/>
    <property type="project" value="UniProtKB-UniRule"/>
</dbReference>
<feature type="binding site" evidence="11">
    <location>
        <position position="315"/>
    </location>
    <ligand>
        <name>NAD(+)</name>
        <dbReference type="ChEBI" id="CHEBI:57540"/>
    </ligand>
</feature>
<dbReference type="FunFam" id="3.30.470.30:FF:000001">
    <property type="entry name" value="DNA ligase"/>
    <property type="match status" value="1"/>
</dbReference>
<dbReference type="SUPFAM" id="SSF56091">
    <property type="entry name" value="DNA ligase/mRNA capping enzyme, catalytic domain"/>
    <property type="match status" value="1"/>
</dbReference>
<comment type="similarity">
    <text evidence="11">Belongs to the NAD-dependent DNA ligase family. LigA subfamily.</text>
</comment>
<comment type="function">
    <text evidence="1 11">DNA ligase that catalyzes the formation of phosphodiester linkages between 5'-phosphoryl and 3'-hydroxyl groups in double-stranded DNA using NAD as a coenzyme and as the energy source for the reaction. It is essential for DNA replication and repair of damaged DNA.</text>
</comment>
<dbReference type="AlphaFoldDB" id="A0A6C1FAY2"/>
<evidence type="ECO:0000256" key="11">
    <source>
        <dbReference type="HAMAP-Rule" id="MF_01588"/>
    </source>
</evidence>
<proteinExistence type="inferred from homology"/>
<feature type="active site" description="N6-AMP-lysine intermediate" evidence="11">
    <location>
        <position position="115"/>
    </location>
</feature>
<dbReference type="Pfam" id="PF12826">
    <property type="entry name" value="HHH_2"/>
    <property type="match status" value="1"/>
</dbReference>
<dbReference type="Gene3D" id="2.40.50.140">
    <property type="entry name" value="Nucleic acid-binding proteins"/>
    <property type="match status" value="1"/>
</dbReference>
<dbReference type="GO" id="GO:0046872">
    <property type="term" value="F:metal ion binding"/>
    <property type="evidence" value="ECO:0007669"/>
    <property type="project" value="UniProtKB-KW"/>
</dbReference>
<evidence type="ECO:0000256" key="2">
    <source>
        <dbReference type="ARBA" id="ARBA00022598"/>
    </source>
</evidence>
<dbReference type="InterPro" id="IPR001679">
    <property type="entry name" value="DNA_ligase"/>
</dbReference>
<dbReference type="GO" id="GO:0003677">
    <property type="term" value="F:DNA binding"/>
    <property type="evidence" value="ECO:0007669"/>
    <property type="project" value="InterPro"/>
</dbReference>
<dbReference type="SUPFAM" id="SSF50249">
    <property type="entry name" value="Nucleic acid-binding proteins"/>
    <property type="match status" value="1"/>
</dbReference>
<feature type="domain" description="BRCT" evidence="12">
    <location>
        <begin position="595"/>
        <end position="671"/>
    </location>
</feature>
<organism evidence="13 14">
    <name type="scientific">Buchnera aphidicola subsp. Uroleucon sonchi</name>
    <dbReference type="NCBI Taxonomy" id="118118"/>
    <lineage>
        <taxon>Bacteria</taxon>
        <taxon>Pseudomonadati</taxon>
        <taxon>Pseudomonadota</taxon>
        <taxon>Gammaproteobacteria</taxon>
        <taxon>Enterobacterales</taxon>
        <taxon>Erwiniaceae</taxon>
        <taxon>Buchnera</taxon>
    </lineage>
</organism>
<evidence type="ECO:0000256" key="1">
    <source>
        <dbReference type="ARBA" id="ARBA00004067"/>
    </source>
</evidence>
<dbReference type="PROSITE" id="PS50172">
    <property type="entry name" value="BRCT"/>
    <property type="match status" value="1"/>
</dbReference>
<evidence type="ECO:0000259" key="12">
    <source>
        <dbReference type="PROSITE" id="PS50172"/>
    </source>
</evidence>
<dbReference type="SMART" id="SM00532">
    <property type="entry name" value="LIGANc"/>
    <property type="match status" value="1"/>
</dbReference>
<dbReference type="RefSeq" id="WP_163118920.1">
    <property type="nucleotide sequence ID" value="NZ_CP047588.1"/>
</dbReference>
<evidence type="ECO:0000256" key="10">
    <source>
        <dbReference type="ARBA" id="ARBA00034005"/>
    </source>
</evidence>
<sequence length="678" mass="78318">MTSVKKKIDKLKKNILKYEYYYHTLNQPIISDAEYDYLLSQLYNLELENKEFITLDSPTQKVGSNLLSRFKKIKHFSPMLSLENTFNIDGYLNFEKKIRKSLNTNQTISFCCELKIDGIAISIIYEKGILVRAVTRGDGFQGENITNNIRNIKSIPLKLIGIDIPERLEVRGEIFMLKSDFINLNKQYEKNSHKSFSNPRNAAAGLLRHITKKTIFNKRLMFSCYTCIFFSDISQKLPMHYERLMKCASWGLPVNEEITVCLNHKDIINFYKIIEKKRCRLNFNIDGIVIKVNSIELQKKLGCNTKFPKWAIALKFLSTEKITLLQDVKFQVGRTGVITPVAYFDTIYISGVKIRKASLHNKNEIERLNLHINDSIVVCRSGDVIPKILSVVKSLRWNNGKKVIFPEYCPVCQNKLLENLEEKIIRCHSGWTCEAQKEKSLAHFFSKQALNVIGLGPKIINELIKNKYVNNPVDFFYLTEMNFMKLNYFSRKKSLKILSSIHKCKKTTFKRFIYALGISNVGEVISEKIANHFVSLKQLMHSDAIKLSSISGIGKSIAHNIHNYFSISSNCQMIDQLIHQIGIVWKNQDNCKIENKNKFLFNKKIVLTGVFKYFSRIELKTLLTNLGAQVINHISRNIDILICGKNFGAKLLQAKKLKIFIINEENLYNLINLDIKKI</sequence>
<dbReference type="InterPro" id="IPR001357">
    <property type="entry name" value="BRCT_dom"/>
</dbReference>
<dbReference type="EMBL" id="CP047588">
    <property type="protein sequence ID" value="QIE01827.1"/>
    <property type="molecule type" value="Genomic_DNA"/>
</dbReference>
<feature type="binding site" evidence="11">
    <location>
        <position position="412"/>
    </location>
    <ligand>
        <name>Zn(2+)</name>
        <dbReference type="ChEBI" id="CHEBI:29105"/>
    </ligand>
</feature>
<dbReference type="InterPro" id="IPR013840">
    <property type="entry name" value="DNAligase_N"/>
</dbReference>
<dbReference type="GO" id="GO:0006281">
    <property type="term" value="P:DNA repair"/>
    <property type="evidence" value="ECO:0007669"/>
    <property type="project" value="UniProtKB-KW"/>
</dbReference>
<protein>
    <recommendedName>
        <fullName evidence="11">DNA ligase</fullName>
        <ecNumber evidence="11">6.5.1.2</ecNumber>
    </recommendedName>
    <alternativeName>
        <fullName evidence="11">Polydeoxyribonucleotide synthase [NAD(+)]</fullName>
    </alternativeName>
</protein>
<keyword evidence="8 11" id="KW-0520">NAD</keyword>
<evidence type="ECO:0000256" key="5">
    <source>
        <dbReference type="ARBA" id="ARBA00022763"/>
    </source>
</evidence>
<dbReference type="InterPro" id="IPR010994">
    <property type="entry name" value="RuvA_2-like"/>
</dbReference>
<dbReference type="InterPro" id="IPR004150">
    <property type="entry name" value="NAD_DNA_ligase_OB"/>
</dbReference>
<dbReference type="InterPro" id="IPR003583">
    <property type="entry name" value="Hlx-hairpin-Hlx_DNA-bd_motif"/>
</dbReference>
<dbReference type="Pfam" id="PF00533">
    <property type="entry name" value="BRCT"/>
    <property type="match status" value="1"/>
</dbReference>
<dbReference type="InterPro" id="IPR041663">
    <property type="entry name" value="DisA/LigA_HHH"/>
</dbReference>
<dbReference type="PROSITE" id="PS01055">
    <property type="entry name" value="DNA_LIGASE_N1"/>
    <property type="match status" value="1"/>
</dbReference>
<dbReference type="InterPro" id="IPR012340">
    <property type="entry name" value="NA-bd_OB-fold"/>
</dbReference>
<dbReference type="Gene3D" id="1.10.150.20">
    <property type="entry name" value="5' to 3' exonuclease, C-terminal subdomain"/>
    <property type="match status" value="2"/>
</dbReference>
<evidence type="ECO:0000313" key="13">
    <source>
        <dbReference type="EMBL" id="QIE01827.1"/>
    </source>
</evidence>
<keyword evidence="5 11" id="KW-0227">DNA damage</keyword>
<keyword evidence="4 11" id="KW-0479">Metal-binding</keyword>